<comment type="function">
    <text evidence="1 16">May be involved in the folding of the extracellular lipase during its passage through the periplasm.</text>
</comment>
<dbReference type="Proteomes" id="UP000501939">
    <property type="component" value="Chromosome"/>
</dbReference>
<dbReference type="GO" id="GO:0005886">
    <property type="term" value="C:plasma membrane"/>
    <property type="evidence" value="ECO:0007669"/>
    <property type="project" value="UniProtKB-SubCell"/>
</dbReference>
<dbReference type="GO" id="GO:0016042">
    <property type="term" value="P:lipid catabolic process"/>
    <property type="evidence" value="ECO:0007669"/>
    <property type="project" value="UniProtKB-UniRule"/>
</dbReference>
<dbReference type="SUPFAM" id="SSF158855">
    <property type="entry name" value="Lipase chaperone-like"/>
    <property type="match status" value="1"/>
</dbReference>
<keyword evidence="6 16" id="KW-0997">Cell inner membrane</keyword>
<evidence type="ECO:0000256" key="9">
    <source>
        <dbReference type="ARBA" id="ARBA00022989"/>
    </source>
</evidence>
<feature type="transmembrane region" description="Helical" evidence="16">
    <location>
        <begin position="7"/>
        <end position="27"/>
    </location>
</feature>
<reference evidence="17 18" key="1">
    <citation type="submission" date="2020-03" db="EMBL/GenBank/DDBJ databases">
        <authorList>
            <person name="Zhu W."/>
        </authorList>
    </citation>
    <scope>NUCLEOTIDE SEQUENCE [LARGE SCALE GENOMIC DNA]</scope>
    <source>
        <strain evidence="17 18">185</strain>
    </source>
</reference>
<dbReference type="EMBL" id="CP049916">
    <property type="protein sequence ID" value="QIO09953.1"/>
    <property type="molecule type" value="Genomic_DNA"/>
</dbReference>
<evidence type="ECO:0000256" key="14">
    <source>
        <dbReference type="ARBA" id="ARBA00031542"/>
    </source>
</evidence>
<dbReference type="GO" id="GO:0051082">
    <property type="term" value="F:unfolded protein binding"/>
    <property type="evidence" value="ECO:0007669"/>
    <property type="project" value="UniProtKB-UniRule"/>
</dbReference>
<evidence type="ECO:0000256" key="5">
    <source>
        <dbReference type="ARBA" id="ARBA00022475"/>
    </source>
</evidence>
<evidence type="ECO:0000313" key="17">
    <source>
        <dbReference type="EMBL" id="QIO09953.1"/>
    </source>
</evidence>
<evidence type="ECO:0000256" key="6">
    <source>
        <dbReference type="ARBA" id="ARBA00022519"/>
    </source>
</evidence>
<dbReference type="HAMAP" id="MF_00790">
    <property type="entry name" value="Lipase_chap"/>
    <property type="match status" value="1"/>
</dbReference>
<sequence length="346" mass="39534">MQYTRKTWIGLSLAVIVLLIIALIFWLKPQDAQTQDVEQTRDVNVADAGASPASQALSTQNGMPFASPSQQDVQINCQLKMDASNRLIVNEGTKNCFEFFITQYGEKTIEQIKTDFVNYAKASYQEPLLGQLTDLWTRYIQYREQLGSLEAPNIDKEQAGYYKAIFSNMKNLRKKFFSNYEIEGLFGIEDIYNDYTLARMAVLDDKSLTATEKAKKLKELFEQLPEDWKENLKQLSQLEDLRKLTAEIKARGGSPEELRQMRTQLVGAEATQRLESLDTERSNFKSNVSNYLNERDSIIKSNMSDAAKEAAIQQLRSKTFSNPQEQLRLQTFESLHDQGGKLPFAD</sequence>
<evidence type="ECO:0000256" key="15">
    <source>
        <dbReference type="ARBA" id="ARBA00033028"/>
    </source>
</evidence>
<keyword evidence="7 16" id="KW-0812">Transmembrane</keyword>
<dbReference type="GO" id="GO:0006457">
    <property type="term" value="P:protein folding"/>
    <property type="evidence" value="ECO:0007669"/>
    <property type="project" value="UniProtKB-UniRule"/>
</dbReference>
<evidence type="ECO:0000256" key="2">
    <source>
        <dbReference type="ARBA" id="ARBA00004383"/>
    </source>
</evidence>
<organism evidence="17 18">
    <name type="scientific">Acinetobacter lanii</name>
    <dbReference type="NCBI Taxonomy" id="2715163"/>
    <lineage>
        <taxon>Bacteria</taxon>
        <taxon>Pseudomonadati</taxon>
        <taxon>Pseudomonadota</taxon>
        <taxon>Gammaproteobacteria</taxon>
        <taxon>Moraxellales</taxon>
        <taxon>Moraxellaceae</taxon>
        <taxon>Acinetobacter</taxon>
    </lineage>
</organism>
<dbReference type="RefSeq" id="WP_166326818.1">
    <property type="nucleotide sequence ID" value="NZ_CP049916.1"/>
</dbReference>
<evidence type="ECO:0000256" key="1">
    <source>
        <dbReference type="ARBA" id="ARBA00003280"/>
    </source>
</evidence>
<comment type="similarity">
    <text evidence="3 16">Belongs to the lipase chaperone family.</text>
</comment>
<dbReference type="KEGG" id="alj:G8D99_13640"/>
<evidence type="ECO:0000313" key="18">
    <source>
        <dbReference type="Proteomes" id="UP000501939"/>
    </source>
</evidence>
<keyword evidence="10 16" id="KW-0443">Lipid metabolism</keyword>
<evidence type="ECO:0000256" key="11">
    <source>
        <dbReference type="ARBA" id="ARBA00023136"/>
    </source>
</evidence>
<name>A0A6G8S7P4_9GAMM</name>
<dbReference type="AlphaFoldDB" id="A0A6G8S7P4"/>
<evidence type="ECO:0000256" key="4">
    <source>
        <dbReference type="ARBA" id="ARBA00019692"/>
    </source>
</evidence>
<protein>
    <recommendedName>
        <fullName evidence="4 16">Lipase chaperone</fullName>
    </recommendedName>
    <alternativeName>
        <fullName evidence="16">Lipase activator protein</fullName>
    </alternativeName>
    <alternativeName>
        <fullName evidence="15 16">Lipase foldase</fullName>
    </alternativeName>
    <alternativeName>
        <fullName evidence="13 16">Lipase helper protein</fullName>
    </alternativeName>
    <alternativeName>
        <fullName evidence="14 16">Lipase modulator</fullName>
    </alternativeName>
</protein>
<evidence type="ECO:0000256" key="3">
    <source>
        <dbReference type="ARBA" id="ARBA00010358"/>
    </source>
</evidence>
<keyword evidence="9 16" id="KW-1133">Transmembrane helix</keyword>
<evidence type="ECO:0000256" key="10">
    <source>
        <dbReference type="ARBA" id="ARBA00023098"/>
    </source>
</evidence>
<evidence type="ECO:0000256" key="13">
    <source>
        <dbReference type="ARBA" id="ARBA00030948"/>
    </source>
</evidence>
<dbReference type="InterPro" id="IPR004961">
    <property type="entry name" value="Lipase_chaperone"/>
</dbReference>
<keyword evidence="11 16" id="KW-0472">Membrane</keyword>
<keyword evidence="12 16" id="KW-0143">Chaperone</keyword>
<keyword evidence="5 16" id="KW-1003">Cell membrane</keyword>
<keyword evidence="18" id="KW-1185">Reference proteome</keyword>
<evidence type="ECO:0000256" key="12">
    <source>
        <dbReference type="ARBA" id="ARBA00023186"/>
    </source>
</evidence>
<accession>A0A6G8S7P4</accession>
<proteinExistence type="inferred from homology"/>
<evidence type="ECO:0000256" key="8">
    <source>
        <dbReference type="ARBA" id="ARBA00022963"/>
    </source>
</evidence>
<gene>
    <name evidence="16" type="primary">lifO</name>
    <name evidence="17" type="ORF">G8D99_13640</name>
</gene>
<evidence type="ECO:0000256" key="16">
    <source>
        <dbReference type="HAMAP-Rule" id="MF_00790"/>
    </source>
</evidence>
<comment type="subcellular location">
    <subcellularLocation>
        <location evidence="2">Cell inner membrane</location>
        <topology evidence="2">Single-pass membrane protein</topology>
        <orientation evidence="2">Periplasmic side</orientation>
    </subcellularLocation>
</comment>
<dbReference type="Pfam" id="PF03280">
    <property type="entry name" value="Lipase_chap"/>
    <property type="match status" value="1"/>
</dbReference>
<evidence type="ECO:0000256" key="7">
    <source>
        <dbReference type="ARBA" id="ARBA00022692"/>
    </source>
</evidence>
<keyword evidence="8 16" id="KW-0442">Lipid degradation</keyword>